<dbReference type="EMBL" id="BAER01000013">
    <property type="protein sequence ID" value="GAC31126.1"/>
    <property type="molecule type" value="Genomic_DNA"/>
</dbReference>
<dbReference type="Gene3D" id="2.170.130.10">
    <property type="entry name" value="TonB-dependent receptor, plug domain"/>
    <property type="match status" value="1"/>
</dbReference>
<accession>K6Z4G6</accession>
<evidence type="ECO:0000256" key="4">
    <source>
        <dbReference type="ARBA" id="ARBA00022692"/>
    </source>
</evidence>
<dbReference type="PANTHER" id="PTHR47234:SF2">
    <property type="entry name" value="TONB-DEPENDENT RECEPTOR"/>
    <property type="match status" value="1"/>
</dbReference>
<feature type="domain" description="TonB-dependent receptor-like beta-barrel" evidence="11">
    <location>
        <begin position="381"/>
        <end position="895"/>
    </location>
</feature>
<gene>
    <name evidence="13" type="ORF">GPLA_0207</name>
</gene>
<dbReference type="InterPro" id="IPR036942">
    <property type="entry name" value="Beta-barrel_TonB_sf"/>
</dbReference>
<organism evidence="13 14">
    <name type="scientific">Paraglaciecola polaris LMG 21857</name>
    <dbReference type="NCBI Taxonomy" id="1129793"/>
    <lineage>
        <taxon>Bacteria</taxon>
        <taxon>Pseudomonadati</taxon>
        <taxon>Pseudomonadota</taxon>
        <taxon>Gammaproteobacteria</taxon>
        <taxon>Alteromonadales</taxon>
        <taxon>Alteromonadaceae</taxon>
        <taxon>Paraglaciecola</taxon>
    </lineage>
</organism>
<dbReference type="SUPFAM" id="SSF56935">
    <property type="entry name" value="Porins"/>
    <property type="match status" value="1"/>
</dbReference>
<evidence type="ECO:0000256" key="6">
    <source>
        <dbReference type="ARBA" id="ARBA00023136"/>
    </source>
</evidence>
<evidence type="ECO:0000256" key="9">
    <source>
        <dbReference type="RuleBase" id="RU003357"/>
    </source>
</evidence>
<evidence type="ECO:0000256" key="5">
    <source>
        <dbReference type="ARBA" id="ARBA00023077"/>
    </source>
</evidence>
<evidence type="ECO:0000313" key="14">
    <source>
        <dbReference type="Proteomes" id="UP000006322"/>
    </source>
</evidence>
<evidence type="ECO:0000256" key="7">
    <source>
        <dbReference type="ARBA" id="ARBA00023237"/>
    </source>
</evidence>
<dbReference type="Proteomes" id="UP000006322">
    <property type="component" value="Unassembled WGS sequence"/>
</dbReference>
<dbReference type="AlphaFoldDB" id="K6Z4G6"/>
<keyword evidence="14" id="KW-1185">Reference proteome</keyword>
<name>K6Z4G6_9ALTE</name>
<dbReference type="PANTHER" id="PTHR47234">
    <property type="match status" value="1"/>
</dbReference>
<evidence type="ECO:0000259" key="11">
    <source>
        <dbReference type="Pfam" id="PF00593"/>
    </source>
</evidence>
<keyword evidence="3 8" id="KW-1134">Transmembrane beta strand</keyword>
<feature type="domain" description="TonB-dependent receptor plug" evidence="12">
    <location>
        <begin position="61"/>
        <end position="171"/>
    </location>
</feature>
<dbReference type="Pfam" id="PF07715">
    <property type="entry name" value="Plug"/>
    <property type="match status" value="1"/>
</dbReference>
<dbReference type="InterPro" id="IPR000531">
    <property type="entry name" value="Beta-barrel_TonB"/>
</dbReference>
<dbReference type="Pfam" id="PF00593">
    <property type="entry name" value="TonB_dep_Rec_b-barrel"/>
    <property type="match status" value="1"/>
</dbReference>
<comment type="similarity">
    <text evidence="8 9">Belongs to the TonB-dependent receptor family.</text>
</comment>
<comment type="caution">
    <text evidence="13">The sequence shown here is derived from an EMBL/GenBank/DDBJ whole genome shotgun (WGS) entry which is preliminary data.</text>
</comment>
<sequence length="935" mass="102008">MYRKKINIMDKKLSLITISLLTALGTATADESAVDDRVAVERIQITGSSIKRTDIEGALPLATISAEDIANSGVTSVSELIQKIPAMQGYQVGAQSVGGGDSSGNNGKQTVSLRDLGGSYTLVLLNGRRMASADSGGTVDISSIPLAAIKRVDVLMDGASALYGSDAIAGVVNFIMKDDFQGLTVSARADKPQETGGESSEFSITGGFGNLNSDGFNVLMTYSHSENENLRSLDREFGKTGIVPFNYNGEDLFLLRASSNAIPANLYLTFDQEIDGSTSKAYNPYAEINGECAQYNYASGSTCIYDYTENLEISPESESDNLYLQGSVYLNDNTELYASGSYSTYSITTRIAANTLNNYKFELDSPFVTNLVQPLLTDAQYDALADVKIRWRTRPAGSRSNEYDTDTFNFTTGLRGDYGDVSYDFALTQANSTRDRNMVSGYLITDQLSALLDSGAIDVFARPEQLSESMNEALRAITYSGNWDTLKTKTSAIEGSASAPAFELPAGLVYVGGGFDYRENEFISVTSQANKDSILTGSPDAEYDLSRETYGVYLEAVAPIIDGLEVTTAVRYDNIGAVNDGKRAANAQQVNDDASDTTYKISLSYRPNDDLLLRGSIGTGFKSASMIDIAGPKVDAGVTSQNYDCPLAASHPLAQYCFPQLSQYAIATSGNDELQPETSKQRSAGFVYAPSNEFSVSVDWWQINLTNQVKKVTQQQIFADPVTYNSLYGTLLNELSGELEIQVLQAPVNIGKSNNQGIDWVVSLGHDFSMVYLRSTLRGAYILESETLRVGTIDIYDTSLGKFGTDSKVTFPHIIQWTNNFSHGDFAHSINLNYRSGYEDQTYSANASQIRYQSDIDQRFEQAIERNVSSYLTVDYLTQWDVNDSASVGFGIKNLLDRQPPLSLRSSGGGYQVGYDPRYVDQLGRTYYLKGTYSF</sequence>
<keyword evidence="2 8" id="KW-0813">Transport</keyword>
<reference evidence="14" key="1">
    <citation type="journal article" date="2014" name="Environ. Microbiol.">
        <title>Comparative genomics of the marine bacterial genus Glaciecola reveals the high degree of genomic diversity and genomic characteristic for cold adaptation.</title>
        <authorList>
            <person name="Qin Q.L."/>
            <person name="Xie B.B."/>
            <person name="Yu Y."/>
            <person name="Shu Y.L."/>
            <person name="Rong J.C."/>
            <person name="Zhang Y.J."/>
            <person name="Zhao D.L."/>
            <person name="Chen X.L."/>
            <person name="Zhang X.Y."/>
            <person name="Chen B."/>
            <person name="Zhou B.C."/>
            <person name="Zhang Y.Z."/>
        </authorList>
    </citation>
    <scope>NUCLEOTIDE SEQUENCE [LARGE SCALE GENOMIC DNA]</scope>
    <source>
        <strain evidence="14">LMG 21857</strain>
    </source>
</reference>
<feature type="signal peptide" evidence="10">
    <location>
        <begin position="1"/>
        <end position="29"/>
    </location>
</feature>
<dbReference type="InterPro" id="IPR039426">
    <property type="entry name" value="TonB-dep_rcpt-like"/>
</dbReference>
<feature type="chain" id="PRO_5003900610" evidence="10">
    <location>
        <begin position="30"/>
        <end position="935"/>
    </location>
</feature>
<dbReference type="PROSITE" id="PS52016">
    <property type="entry name" value="TONB_DEPENDENT_REC_3"/>
    <property type="match status" value="1"/>
</dbReference>
<evidence type="ECO:0000256" key="2">
    <source>
        <dbReference type="ARBA" id="ARBA00022448"/>
    </source>
</evidence>
<dbReference type="InterPro" id="IPR037066">
    <property type="entry name" value="Plug_dom_sf"/>
</dbReference>
<dbReference type="OrthoDB" id="176248at2"/>
<proteinExistence type="inferred from homology"/>
<dbReference type="Gene3D" id="2.40.170.20">
    <property type="entry name" value="TonB-dependent receptor, beta-barrel domain"/>
    <property type="match status" value="1"/>
</dbReference>
<evidence type="ECO:0000256" key="3">
    <source>
        <dbReference type="ARBA" id="ARBA00022452"/>
    </source>
</evidence>
<comment type="subcellular location">
    <subcellularLocation>
        <location evidence="1 8">Cell outer membrane</location>
        <topology evidence="1 8">Multi-pass membrane protein</topology>
    </subcellularLocation>
</comment>
<protein>
    <submittedName>
        <fullName evidence="13">Iron complex outermembrane recepter protein</fullName>
    </submittedName>
</protein>
<evidence type="ECO:0000256" key="1">
    <source>
        <dbReference type="ARBA" id="ARBA00004571"/>
    </source>
</evidence>
<evidence type="ECO:0000256" key="8">
    <source>
        <dbReference type="PROSITE-ProRule" id="PRU01360"/>
    </source>
</evidence>
<keyword evidence="10" id="KW-0732">Signal</keyword>
<evidence type="ECO:0000256" key="10">
    <source>
        <dbReference type="SAM" id="SignalP"/>
    </source>
</evidence>
<evidence type="ECO:0000259" key="12">
    <source>
        <dbReference type="Pfam" id="PF07715"/>
    </source>
</evidence>
<dbReference type="STRING" id="1129793.GPLA_0207"/>
<dbReference type="InterPro" id="IPR012910">
    <property type="entry name" value="Plug_dom"/>
</dbReference>
<keyword evidence="4 8" id="KW-0812">Transmembrane</keyword>
<keyword evidence="5 9" id="KW-0798">TonB box</keyword>
<evidence type="ECO:0000313" key="13">
    <source>
        <dbReference type="EMBL" id="GAC31126.1"/>
    </source>
</evidence>
<keyword evidence="6 8" id="KW-0472">Membrane</keyword>
<keyword evidence="7 8" id="KW-0998">Cell outer membrane</keyword>
<dbReference type="GO" id="GO:0009279">
    <property type="term" value="C:cell outer membrane"/>
    <property type="evidence" value="ECO:0007669"/>
    <property type="project" value="UniProtKB-SubCell"/>
</dbReference>